<dbReference type="AlphaFoldDB" id="A0A9E8Z8V5"/>
<keyword evidence="3" id="KW-1185">Reference proteome</keyword>
<evidence type="ECO:0000313" key="2">
    <source>
        <dbReference type="EMBL" id="WAL58446.1"/>
    </source>
</evidence>
<dbReference type="RefSeq" id="WP_268607862.1">
    <property type="nucleotide sequence ID" value="NZ_CP113797.1"/>
</dbReference>
<dbReference type="KEGG" id="tsin:OXH18_14770"/>
<accession>A0A9E8Z8V5</accession>
<sequence>MSITSSQLDGLQALVNLGVSQSASVLNDILGTPIGLQVPAVQVLSLAETHQELDYRIGKIVVSAMRLSFSGLLGGSALLIFSIDNAAQLVAVLMGEETDLPDLDAVKRGTLTEVSNIILNGVLGEINRVLHQSLRYTLPFYLEATVRDLLNAELDDETSVLLAQTCLNCAPLQMVGNLILVLTVQSLNTLLLALDLA</sequence>
<dbReference type="Gene3D" id="3.40.1550.10">
    <property type="entry name" value="CheC-like"/>
    <property type="match status" value="1"/>
</dbReference>
<dbReference type="InterPro" id="IPR028976">
    <property type="entry name" value="CheC-like_sf"/>
</dbReference>
<protein>
    <submittedName>
        <fullName evidence="2">Chemotaxis protein CheC</fullName>
    </submittedName>
</protein>
<evidence type="ECO:0000313" key="3">
    <source>
        <dbReference type="Proteomes" id="UP001163152"/>
    </source>
</evidence>
<dbReference type="GO" id="GO:0006935">
    <property type="term" value="P:chemotaxis"/>
    <property type="evidence" value="ECO:0007669"/>
    <property type="project" value="UniProtKB-KW"/>
</dbReference>
<reference evidence="2" key="1">
    <citation type="submission" date="2022-12" db="EMBL/GenBank/DDBJ databases">
        <title>Polyphasic identification of a Novel Hot-Spring Cyanobacterium Ocullathermofonsia sinensis gen nov. sp. nov. and Genomic Insights on its Adaptations to the Thermal Habitat.</title>
        <authorList>
            <person name="Daroch M."/>
            <person name="Tang J."/>
            <person name="Jiang Y."/>
        </authorList>
    </citation>
    <scope>NUCLEOTIDE SEQUENCE</scope>
    <source>
        <strain evidence="2">PKUAC-SCTA174</strain>
    </source>
</reference>
<gene>
    <name evidence="2" type="ORF">OXH18_14770</name>
</gene>
<organism evidence="2 3">
    <name type="scientific">Thermocoleostomius sinensis A174</name>
    <dbReference type="NCBI Taxonomy" id="2016057"/>
    <lineage>
        <taxon>Bacteria</taxon>
        <taxon>Bacillati</taxon>
        <taxon>Cyanobacteriota</taxon>
        <taxon>Cyanophyceae</taxon>
        <taxon>Oculatellales</taxon>
        <taxon>Oculatellaceae</taxon>
        <taxon>Thermocoleostomius</taxon>
    </lineage>
</organism>
<name>A0A9E8Z8V5_9CYAN</name>
<proteinExistence type="predicted"/>
<dbReference type="SUPFAM" id="SSF103039">
    <property type="entry name" value="CheC-like"/>
    <property type="match status" value="1"/>
</dbReference>
<dbReference type="EMBL" id="CP113797">
    <property type="protein sequence ID" value="WAL58446.1"/>
    <property type="molecule type" value="Genomic_DNA"/>
</dbReference>
<keyword evidence="1" id="KW-0145">Chemotaxis</keyword>
<dbReference type="Proteomes" id="UP001163152">
    <property type="component" value="Chromosome"/>
</dbReference>
<dbReference type="CDD" id="cd17910">
    <property type="entry name" value="CheC_ClassII"/>
    <property type="match status" value="1"/>
</dbReference>
<evidence type="ECO:0000256" key="1">
    <source>
        <dbReference type="ARBA" id="ARBA00022500"/>
    </source>
</evidence>